<comment type="caution">
    <text evidence="1">The sequence shown here is derived from an EMBL/GenBank/DDBJ whole genome shotgun (WGS) entry which is preliminary data.</text>
</comment>
<reference evidence="1 2" key="1">
    <citation type="submission" date="2018-06" db="EMBL/GenBank/DDBJ databases">
        <title>Extensive metabolic versatility and redundancy in microbially diverse, dynamic hydrothermal sediments.</title>
        <authorList>
            <person name="Dombrowski N."/>
            <person name="Teske A."/>
            <person name="Baker B.J."/>
        </authorList>
    </citation>
    <scope>NUCLEOTIDE SEQUENCE [LARGE SCALE GENOMIC DNA]</scope>
    <source>
        <strain evidence="1">B9_G13</strain>
    </source>
</reference>
<organism evidence="1 2">
    <name type="scientific">Candidatus Iainarchaeum sp</name>
    <dbReference type="NCBI Taxonomy" id="3101447"/>
    <lineage>
        <taxon>Archaea</taxon>
        <taxon>Candidatus Iainarchaeota</taxon>
        <taxon>Candidatus Iainarchaeia</taxon>
        <taxon>Candidatus Iainarchaeales</taxon>
        <taxon>Candidatus Iainarchaeaceae</taxon>
        <taxon>Candidatus Iainarchaeum</taxon>
    </lineage>
</organism>
<sequence length="95" mass="10895">MCRGTIYCFTATKHIFSCKDCGKNLCRSFLKKKKLLCLEPELLSSVYGKHANLTTLKPFFSSSSNNSFCEKSEKCRGASYEWKSLFIRLFLFGLL</sequence>
<protein>
    <submittedName>
        <fullName evidence="1">Uncharacterized protein</fullName>
    </submittedName>
</protein>
<dbReference type="AlphaFoldDB" id="A0A497JFN1"/>
<accession>A0A497JFN1</accession>
<name>A0A497JFN1_9ARCH</name>
<gene>
    <name evidence="1" type="ORF">DRO07_01800</name>
</gene>
<dbReference type="Proteomes" id="UP000277633">
    <property type="component" value="Unassembled WGS sequence"/>
</dbReference>
<evidence type="ECO:0000313" key="1">
    <source>
        <dbReference type="EMBL" id="RLG69699.1"/>
    </source>
</evidence>
<dbReference type="EMBL" id="QMWO01000055">
    <property type="protein sequence ID" value="RLG69699.1"/>
    <property type="molecule type" value="Genomic_DNA"/>
</dbReference>
<evidence type="ECO:0000313" key="2">
    <source>
        <dbReference type="Proteomes" id="UP000277633"/>
    </source>
</evidence>
<proteinExistence type="predicted"/>